<dbReference type="RefSeq" id="WP_212658223.1">
    <property type="nucleotide sequence ID" value="NZ_JAGXTP010000001.1"/>
</dbReference>
<dbReference type="Pfam" id="PF07940">
    <property type="entry name" value="Hepar_II_III_C"/>
    <property type="match status" value="1"/>
</dbReference>
<reference evidence="4" key="1">
    <citation type="submission" date="2021-04" db="EMBL/GenBank/DDBJ databases">
        <title>Devosia litorisediminis sp. nov., isolated from a sand dune.</title>
        <authorList>
            <person name="Park S."/>
            <person name="Yoon J.-H."/>
        </authorList>
    </citation>
    <scope>NUCLEOTIDE SEQUENCE</scope>
    <source>
        <strain evidence="4">BSSL-BM10</strain>
    </source>
</reference>
<dbReference type="Gene3D" id="2.60.40.10">
    <property type="entry name" value="Immunoglobulins"/>
    <property type="match status" value="1"/>
</dbReference>
<dbReference type="PIRSF" id="PIRSF034409">
    <property type="entry name" value="Oligosach_lyase"/>
    <property type="match status" value="1"/>
</dbReference>
<dbReference type="SUPFAM" id="SSF48230">
    <property type="entry name" value="Chondroitin AC/alginate lyase"/>
    <property type="match status" value="1"/>
</dbReference>
<keyword evidence="5" id="KW-1185">Reference proteome</keyword>
<protein>
    <submittedName>
        <fullName evidence="4">DUF4962 domain-containing protein</fullName>
    </submittedName>
</protein>
<accession>A0A942I6A9</accession>
<dbReference type="EMBL" id="JAGXTP010000001">
    <property type="protein sequence ID" value="MBS3848693.1"/>
    <property type="molecule type" value="Genomic_DNA"/>
</dbReference>
<dbReference type="Gene3D" id="2.70.98.70">
    <property type="match status" value="1"/>
</dbReference>
<organism evidence="4 5">
    <name type="scientific">Devosia litorisediminis</name>
    <dbReference type="NCBI Taxonomy" id="2829817"/>
    <lineage>
        <taxon>Bacteria</taxon>
        <taxon>Pseudomonadati</taxon>
        <taxon>Pseudomonadota</taxon>
        <taxon>Alphaproteobacteria</taxon>
        <taxon>Hyphomicrobiales</taxon>
        <taxon>Devosiaceae</taxon>
        <taxon>Devosia</taxon>
    </lineage>
</organism>
<dbReference type="AlphaFoldDB" id="A0A942I6A9"/>
<dbReference type="InterPro" id="IPR032518">
    <property type="entry name" value="HepII_N"/>
</dbReference>
<dbReference type="PANTHER" id="PTHR38045">
    <property type="entry name" value="CHROMOSOME 1, WHOLE GENOME SHOTGUN SEQUENCE"/>
    <property type="match status" value="1"/>
</dbReference>
<dbReference type="GO" id="GO:0030313">
    <property type="term" value="C:cell envelope"/>
    <property type="evidence" value="ECO:0007669"/>
    <property type="project" value="UniProtKB-SubCell"/>
</dbReference>
<evidence type="ECO:0000313" key="4">
    <source>
        <dbReference type="EMBL" id="MBS3848693.1"/>
    </source>
</evidence>
<dbReference type="InterPro" id="IPR013783">
    <property type="entry name" value="Ig-like_fold"/>
</dbReference>
<evidence type="ECO:0000259" key="3">
    <source>
        <dbReference type="Pfam" id="PF16332"/>
    </source>
</evidence>
<sequence>MSPATPRSHETYLDQPAAAALTTQYWPDQKSVLTENPPRFSWLPVVDSGARYTLQVSTDERFPAKATHEFKPIPLNFFTPDAALEPGHYFWRYATCNADSGALDSDWSTVRQFDLGADLPETPLADRATRYAHCNMSHPRLWLNPQSLQQFSQAVSDDPEHGAWQRFFDASVTPWLERDIIAEPPPYPSNKRTPAVWRATYIQCQELIYAIRHLAIGGKVTSDQAMLDRAKQWLLAVAAWDPAGTTSRTYTDEWAFRVTVALAWGYDWLHDQLSEDERTTVRQALLTRTREVAEHVMRHANIHVFPYDSHAVRSLSAVLVPACIALLGEEPEAEDWLNYTVEFLSTLYSPWGDSDGGWAEGPHYWMTGMAYLIEAANLLRSFMGFDLYKRPFFQKTGDFPLYTKAPDTRRATFGDDSTMGDLPCLKIGYNLRQFAGVTGNGAYQWFFEEINRNDPGTEMEFYNYGWWDLNFDELVYRHDFPMVQAVAPSEQEKLKWFRGIGWAAIQLREDNPDEHIHFVMKSSPYGSISHSHGDQNAFVMAAYGEDLAIQSGYYVAFNSSMHKTWRRQTRSKNAILINGQGQYAGADKSIALRSTGQLTHAEDRGDHIYIRGDATPAYATLSPQVTSVAREVYFIHDSYFLVVDSVDASEPVALDWLLHANSKMQVGTDTFRYSGDKAGFYGQFVWSSAGMPKLAQETGYDGVDPSEIEGLPVSSHIRASFAPSRHHRIATLLVPYKLTQPKRVFHFLDDQGYNADFYFTDEAQRTFKVVVQKSFEA</sequence>
<dbReference type="InterPro" id="IPR012364">
    <property type="entry name" value="Oligosacch_lyase"/>
</dbReference>
<evidence type="ECO:0000259" key="2">
    <source>
        <dbReference type="Pfam" id="PF07940"/>
    </source>
</evidence>
<evidence type="ECO:0000313" key="5">
    <source>
        <dbReference type="Proteomes" id="UP000678281"/>
    </source>
</evidence>
<gene>
    <name evidence="4" type="ORF">KD146_08290</name>
</gene>
<feature type="domain" description="Heparinase II/III-like C-terminal" evidence="2">
    <location>
        <begin position="492"/>
        <end position="682"/>
    </location>
</feature>
<dbReference type="InterPro" id="IPR012480">
    <property type="entry name" value="Hepar_II_III_C"/>
</dbReference>
<comment type="subcellular location">
    <subcellularLocation>
        <location evidence="1">Cell envelope</location>
    </subcellularLocation>
</comment>
<comment type="caution">
    <text evidence="4">The sequence shown here is derived from an EMBL/GenBank/DDBJ whole genome shotgun (WGS) entry which is preliminary data.</text>
</comment>
<name>A0A942I6A9_9HYPH</name>
<dbReference type="Gene3D" id="1.50.10.100">
    <property type="entry name" value="Chondroitin AC/alginate lyase"/>
    <property type="match status" value="1"/>
</dbReference>
<dbReference type="GO" id="GO:0016829">
    <property type="term" value="F:lyase activity"/>
    <property type="evidence" value="ECO:0007669"/>
    <property type="project" value="InterPro"/>
</dbReference>
<evidence type="ECO:0000256" key="1">
    <source>
        <dbReference type="ARBA" id="ARBA00004196"/>
    </source>
</evidence>
<feature type="domain" description="Heparinase II N-terminal" evidence="3">
    <location>
        <begin position="26"/>
        <end position="455"/>
    </location>
</feature>
<dbReference type="InterPro" id="IPR008929">
    <property type="entry name" value="Chondroitin_lyas"/>
</dbReference>
<dbReference type="PANTHER" id="PTHR38045:SF1">
    <property type="entry name" value="HEPARINASE II_III-LIKE PROTEIN"/>
    <property type="match status" value="1"/>
</dbReference>
<proteinExistence type="predicted"/>
<dbReference type="Proteomes" id="UP000678281">
    <property type="component" value="Unassembled WGS sequence"/>
</dbReference>
<dbReference type="Pfam" id="PF16332">
    <property type="entry name" value="DUF4962"/>
    <property type="match status" value="1"/>
</dbReference>